<dbReference type="EMBL" id="CCFA01004125">
    <property type="protein sequence ID" value="CDS01553.1"/>
    <property type="molecule type" value="Genomic_DNA"/>
</dbReference>
<keyword evidence="3" id="KW-1185">Reference proteome</keyword>
<feature type="compositionally biased region" description="Acidic residues" evidence="1">
    <location>
        <begin position="185"/>
        <end position="198"/>
    </location>
</feature>
<feature type="region of interest" description="Disordered" evidence="1">
    <location>
        <begin position="1"/>
        <end position="44"/>
    </location>
</feature>
<feature type="compositionally biased region" description="Low complexity" evidence="1">
    <location>
        <begin position="394"/>
        <end position="409"/>
    </location>
</feature>
<feature type="compositionally biased region" description="Basic and acidic residues" evidence="1">
    <location>
        <begin position="561"/>
        <end position="570"/>
    </location>
</feature>
<evidence type="ECO:0000313" key="3">
    <source>
        <dbReference type="Proteomes" id="UP000242770"/>
    </source>
</evidence>
<accession>A0A0F7S1K9</accession>
<feature type="compositionally biased region" description="Acidic residues" evidence="1">
    <location>
        <begin position="305"/>
        <end position="318"/>
    </location>
</feature>
<feature type="compositionally biased region" description="Basic residues" evidence="1">
    <location>
        <begin position="540"/>
        <end position="552"/>
    </location>
</feature>
<proteinExistence type="predicted"/>
<evidence type="ECO:0000313" key="2">
    <source>
        <dbReference type="EMBL" id="CDS01553.1"/>
    </source>
</evidence>
<name>A0A0F7S1K9_9BASI</name>
<feature type="region of interest" description="Disordered" evidence="1">
    <location>
        <begin position="477"/>
        <end position="576"/>
    </location>
</feature>
<dbReference type="AlphaFoldDB" id="A0A0F7S1K9"/>
<feature type="region of interest" description="Disordered" evidence="1">
    <location>
        <begin position="111"/>
        <end position="452"/>
    </location>
</feature>
<evidence type="ECO:0000256" key="1">
    <source>
        <dbReference type="SAM" id="MobiDB-lite"/>
    </source>
</evidence>
<feature type="compositionally biased region" description="Polar residues" evidence="1">
    <location>
        <begin position="1"/>
        <end position="15"/>
    </location>
</feature>
<feature type="compositionally biased region" description="Basic and acidic residues" evidence="1">
    <location>
        <begin position="29"/>
        <end position="44"/>
    </location>
</feature>
<gene>
    <name evidence="2" type="primary">SSCI69130.1</name>
</gene>
<protein>
    <submittedName>
        <fullName evidence="2">Uncharacterized protein</fullName>
    </submittedName>
</protein>
<feature type="compositionally biased region" description="Basic and acidic residues" evidence="1">
    <location>
        <begin position="286"/>
        <end position="304"/>
    </location>
</feature>
<reference evidence="3" key="1">
    <citation type="submission" date="2014-06" db="EMBL/GenBank/DDBJ databases">
        <authorList>
            <person name="Berkman P.J."/>
        </authorList>
    </citation>
    <scope>NUCLEOTIDE SEQUENCE [LARGE SCALE GENOMIC DNA]</scope>
</reference>
<dbReference type="Proteomes" id="UP000242770">
    <property type="component" value="Unassembled WGS sequence"/>
</dbReference>
<organism evidence="2 3">
    <name type="scientific">Sporisorium scitamineum</name>
    <dbReference type="NCBI Taxonomy" id="49012"/>
    <lineage>
        <taxon>Eukaryota</taxon>
        <taxon>Fungi</taxon>
        <taxon>Dikarya</taxon>
        <taxon>Basidiomycota</taxon>
        <taxon>Ustilaginomycotina</taxon>
        <taxon>Ustilaginomycetes</taxon>
        <taxon>Ustilaginales</taxon>
        <taxon>Ustilaginaceae</taxon>
        <taxon>Sporisorium</taxon>
    </lineage>
</organism>
<feature type="compositionally biased region" description="Acidic residues" evidence="1">
    <location>
        <begin position="337"/>
        <end position="349"/>
    </location>
</feature>
<feature type="compositionally biased region" description="Polar residues" evidence="1">
    <location>
        <begin position="423"/>
        <end position="443"/>
    </location>
</feature>
<sequence length="632" mass="68598">MTSIGGAAQTQSGTSEEMLVGGSSGAVDSNEHFPDMQDGQARIDQDTELQNVRTSSQQGAFILHSENPTSSSASSQVEVDVALNGPTAESECSDDAQTVRAVCAALTMVGPVADDTLPLPSGSDESRTDNLVEVDTSPLDAGSSDASMLKPTLEVLSPHSPVLDENPPLRSSDRGEASMQSYEPSELDELESDGEQDDQSPQRNRIEPDEQPAEQLQPTSPSERDELEEVEDHNGRYDEKKGRQTEEESSRERIVDESGWSKQFVYKQGAGKQAKRGSSIRQAAARSKEEAETRQQQEVETRQQEEEESQVEVVEEQVAEVRPLPEEQEAVAAGIEATDDEFDHLDDDLILQAVEDGQDEASVEAVLPSREASMLAPSAGGTMSSIAPPPSTPSAPSAPSTQSTSKASPVIPRTKEDRPSPEPNANAQPNPSSASTRNQTQHVRSSKEPESFNEAYLEFGQLTSNQKQLYIILPTTDDLLTRPVDKGYPSHPTSNEPHQKPVDKGKRRQISEEPIETSSSEEHDDDDDDGDVVRTESQHKRGSGSRPHKRVHANGSSASDSGRERGRVVVENEEDETYRELNMATINLEGENDNSDDETYIPDNDAVTMSGDEILTRSANGIVVSLEGDVAR</sequence>
<feature type="compositionally biased region" description="Basic and acidic residues" evidence="1">
    <location>
        <begin position="232"/>
        <end position="256"/>
    </location>
</feature>